<sequence>MSNSETPSVDRSLSGSIDHTAPDHPRCSYECPAPMMVPVDRSLPPFDPARPPYRDLDHHWYECRVCGGKSLDSDTYALMRGGVVPISSVSHDAFCPGAVFPEKHVRRITQV</sequence>
<evidence type="ECO:0000313" key="3">
    <source>
        <dbReference type="Proteomes" id="UP000654052"/>
    </source>
</evidence>
<keyword evidence="3" id="KW-1185">Reference proteome</keyword>
<evidence type="ECO:0000256" key="1">
    <source>
        <dbReference type="SAM" id="MobiDB-lite"/>
    </source>
</evidence>
<dbReference type="Proteomes" id="UP000654052">
    <property type="component" value="Segment"/>
</dbReference>
<feature type="compositionally biased region" description="Polar residues" evidence="1">
    <location>
        <begin position="1"/>
        <end position="17"/>
    </location>
</feature>
<dbReference type="GeneID" id="80020129"/>
<evidence type="ECO:0000313" key="2">
    <source>
        <dbReference type="EMBL" id="QRI45119.1"/>
    </source>
</evidence>
<organism evidence="2 3">
    <name type="scientific">Microbacterium phage Shocker</name>
    <dbReference type="NCBI Taxonomy" id="2805839"/>
    <lineage>
        <taxon>Viruses</taxon>
        <taxon>Duplodnaviria</taxon>
        <taxon>Heunggongvirae</taxon>
        <taxon>Uroviricota</taxon>
        <taxon>Caudoviricetes</taxon>
        <taxon>Shockervirus</taxon>
        <taxon>Shockervirus shocker</taxon>
    </lineage>
</organism>
<accession>A0A890UQV5</accession>
<gene>
    <name evidence="2" type="primary">65</name>
    <name evidence="2" type="ORF">SEA_SHOCKER_65</name>
</gene>
<dbReference type="EMBL" id="MW507126">
    <property type="protein sequence ID" value="QRI45119.1"/>
    <property type="molecule type" value="Genomic_DNA"/>
</dbReference>
<name>A0A890UQV5_9CAUD</name>
<dbReference type="KEGG" id="vg:80020129"/>
<dbReference type="RefSeq" id="YP_010755475.1">
    <property type="nucleotide sequence ID" value="NC_073470.1"/>
</dbReference>
<reference evidence="2" key="1">
    <citation type="submission" date="2021-01" db="EMBL/GenBank/DDBJ databases">
        <authorList>
            <person name="Weegman M.K."/>
            <person name="Spring A.S."/>
            <person name="Bonilla J.A."/>
            <person name="Klyczek K."/>
            <person name="Garlena R.A."/>
            <person name="Russell D.A."/>
            <person name="Pope W.H."/>
            <person name="Jacobs-Sera D."/>
            <person name="Hatfull G.F."/>
        </authorList>
    </citation>
    <scope>NUCLEOTIDE SEQUENCE</scope>
</reference>
<feature type="region of interest" description="Disordered" evidence="1">
    <location>
        <begin position="1"/>
        <end position="25"/>
    </location>
</feature>
<proteinExistence type="predicted"/>
<protein>
    <submittedName>
        <fullName evidence="2">Uncharacterized protein</fullName>
    </submittedName>
</protein>